<feature type="region of interest" description="Disordered" evidence="1">
    <location>
        <begin position="28"/>
        <end position="51"/>
    </location>
</feature>
<keyword evidence="2" id="KW-0732">Signal</keyword>
<feature type="signal peptide" evidence="2">
    <location>
        <begin position="1"/>
        <end position="21"/>
    </location>
</feature>
<reference evidence="3 4" key="1">
    <citation type="submission" date="2018-12" db="EMBL/GenBank/DDBJ databases">
        <authorList>
            <person name="Li K."/>
        </authorList>
    </citation>
    <scope>NUCLEOTIDE SEQUENCE [LARGE SCALE GENOMIC DNA]</scope>
    <source>
        <strain evidence="4">CR22</strain>
    </source>
</reference>
<gene>
    <name evidence="3" type="ORF">EJC51_30565</name>
</gene>
<evidence type="ECO:0000256" key="1">
    <source>
        <dbReference type="SAM" id="MobiDB-lite"/>
    </source>
</evidence>
<name>A0A3Q9C242_9ACTN</name>
<dbReference type="AlphaFoldDB" id="A0A3Q9C242"/>
<dbReference type="KEGG" id="saqu:EJC51_30565"/>
<feature type="chain" id="PRO_5039441986" description="Lipoprotein" evidence="2">
    <location>
        <begin position="22"/>
        <end position="262"/>
    </location>
</feature>
<sequence length="262" mass="26301">MKRSSGARIGATLAVSALSLALITGCSDNGSDDAKGTDTKESAGASSAPAAKALTSAELEKLLLAKGDVKDFEAESGDDTLPKSKSEVKTDKAACDPLAWATAALAPGDTDANASNTLTAKPSAASKDPSKLTDADIENAFDVSITFVGLSSYDGDGAEKALKAVSDGVTACSGGYGLKAEDESSKVTKVSTAKSSGAGDESVAFAEDVDMDGEGTATFLTEVVRKGNTVATFYSVNLAALGKGGKTEIPAELVTAQVAKLK</sequence>
<proteinExistence type="predicted"/>
<accession>A0A3Q9C242</accession>
<dbReference type="RefSeq" id="WP_126274017.1">
    <property type="nucleotide sequence ID" value="NZ_CP034463.1"/>
</dbReference>
<keyword evidence="4" id="KW-1185">Reference proteome</keyword>
<evidence type="ECO:0008006" key="5">
    <source>
        <dbReference type="Google" id="ProtNLM"/>
    </source>
</evidence>
<dbReference type="PROSITE" id="PS51257">
    <property type="entry name" value="PROKAR_LIPOPROTEIN"/>
    <property type="match status" value="1"/>
</dbReference>
<dbReference type="EMBL" id="CP034463">
    <property type="protein sequence ID" value="AZP20036.1"/>
    <property type="molecule type" value="Genomic_DNA"/>
</dbReference>
<dbReference type="Proteomes" id="UP000280197">
    <property type="component" value="Chromosome"/>
</dbReference>
<feature type="compositionally biased region" description="Low complexity" evidence="1">
    <location>
        <begin position="42"/>
        <end position="51"/>
    </location>
</feature>
<evidence type="ECO:0000256" key="2">
    <source>
        <dbReference type="SAM" id="SignalP"/>
    </source>
</evidence>
<feature type="compositionally biased region" description="Basic and acidic residues" evidence="1">
    <location>
        <begin position="32"/>
        <end position="41"/>
    </location>
</feature>
<evidence type="ECO:0000313" key="3">
    <source>
        <dbReference type="EMBL" id="AZP20036.1"/>
    </source>
</evidence>
<evidence type="ECO:0000313" key="4">
    <source>
        <dbReference type="Proteomes" id="UP000280197"/>
    </source>
</evidence>
<protein>
    <recommendedName>
        <fullName evidence="5">Lipoprotein</fullName>
    </recommendedName>
</protein>
<organism evidence="3 4">
    <name type="scientific">Streptomyces aquilus</name>
    <dbReference type="NCBI Taxonomy" id="2548456"/>
    <lineage>
        <taxon>Bacteria</taxon>
        <taxon>Bacillati</taxon>
        <taxon>Actinomycetota</taxon>
        <taxon>Actinomycetes</taxon>
        <taxon>Kitasatosporales</taxon>
        <taxon>Streptomycetaceae</taxon>
        <taxon>Streptomyces</taxon>
    </lineage>
</organism>